<dbReference type="PANTHER" id="PTHR42760">
    <property type="entry name" value="SHORT-CHAIN DEHYDROGENASES/REDUCTASES FAMILY MEMBER"/>
    <property type="match status" value="1"/>
</dbReference>
<dbReference type="PANTHER" id="PTHR42760:SF133">
    <property type="entry name" value="3-OXOACYL-[ACYL-CARRIER-PROTEIN] REDUCTASE"/>
    <property type="match status" value="1"/>
</dbReference>
<evidence type="ECO:0000256" key="1">
    <source>
        <dbReference type="ARBA" id="ARBA00006484"/>
    </source>
</evidence>
<dbReference type="AlphaFoldDB" id="A0A956NHE3"/>
<dbReference type="SUPFAM" id="SSF51735">
    <property type="entry name" value="NAD(P)-binding Rossmann-fold domains"/>
    <property type="match status" value="1"/>
</dbReference>
<dbReference type="EMBL" id="JAGQHS010000300">
    <property type="protein sequence ID" value="MCA9759268.1"/>
    <property type="molecule type" value="Genomic_DNA"/>
</dbReference>
<organism evidence="4 5">
    <name type="scientific">Eiseniibacteriota bacterium</name>
    <dbReference type="NCBI Taxonomy" id="2212470"/>
    <lineage>
        <taxon>Bacteria</taxon>
        <taxon>Candidatus Eiseniibacteriota</taxon>
    </lineage>
</organism>
<dbReference type="PRINTS" id="PR00081">
    <property type="entry name" value="GDHRDH"/>
</dbReference>
<comment type="caution">
    <text evidence="4">The sequence shown here is derived from an EMBL/GenBank/DDBJ whole genome shotgun (WGS) entry which is preliminary data.</text>
</comment>
<proteinExistence type="inferred from homology"/>
<evidence type="ECO:0000313" key="4">
    <source>
        <dbReference type="EMBL" id="MCA9759268.1"/>
    </source>
</evidence>
<feature type="domain" description="Ketoreductase" evidence="3">
    <location>
        <begin position="7"/>
        <end position="200"/>
    </location>
</feature>
<evidence type="ECO:0000256" key="2">
    <source>
        <dbReference type="ARBA" id="ARBA00023002"/>
    </source>
</evidence>
<dbReference type="Pfam" id="PF13561">
    <property type="entry name" value="adh_short_C2"/>
    <property type="match status" value="1"/>
</dbReference>
<dbReference type="GO" id="GO:0047936">
    <property type="term" value="F:glucose 1-dehydrogenase [NAD(P)+] activity"/>
    <property type="evidence" value="ECO:0007669"/>
    <property type="project" value="UniProtKB-EC"/>
</dbReference>
<evidence type="ECO:0000259" key="3">
    <source>
        <dbReference type="SMART" id="SM00822"/>
    </source>
</evidence>
<dbReference type="SMART" id="SM00822">
    <property type="entry name" value="PKS_KR"/>
    <property type="match status" value="1"/>
</dbReference>
<reference evidence="4" key="1">
    <citation type="submission" date="2020-04" db="EMBL/GenBank/DDBJ databases">
        <authorList>
            <person name="Zhang T."/>
        </authorList>
    </citation>
    <scope>NUCLEOTIDE SEQUENCE</scope>
    <source>
        <strain evidence="4">HKST-UBA02</strain>
    </source>
</reference>
<dbReference type="EC" id="1.1.1.47" evidence="4"/>
<reference evidence="4" key="2">
    <citation type="journal article" date="2021" name="Microbiome">
        <title>Successional dynamics and alternative stable states in a saline activated sludge microbial community over 9 years.</title>
        <authorList>
            <person name="Wang Y."/>
            <person name="Ye J."/>
            <person name="Ju F."/>
            <person name="Liu L."/>
            <person name="Boyd J.A."/>
            <person name="Deng Y."/>
            <person name="Parks D.H."/>
            <person name="Jiang X."/>
            <person name="Yin X."/>
            <person name="Woodcroft B.J."/>
            <person name="Tyson G.W."/>
            <person name="Hugenholtz P."/>
            <person name="Polz M.F."/>
            <person name="Zhang T."/>
        </authorList>
    </citation>
    <scope>NUCLEOTIDE SEQUENCE</scope>
    <source>
        <strain evidence="4">HKST-UBA02</strain>
    </source>
</reference>
<dbReference type="PRINTS" id="PR00080">
    <property type="entry name" value="SDRFAMILY"/>
</dbReference>
<comment type="similarity">
    <text evidence="1">Belongs to the short-chain dehydrogenases/reductases (SDR) family.</text>
</comment>
<dbReference type="InterPro" id="IPR020904">
    <property type="entry name" value="Sc_DH/Rdtase_CS"/>
</dbReference>
<dbReference type="NCBIfam" id="NF009466">
    <property type="entry name" value="PRK12826.1-2"/>
    <property type="match status" value="1"/>
</dbReference>
<dbReference type="Gene3D" id="3.40.50.720">
    <property type="entry name" value="NAD(P)-binding Rossmann-like Domain"/>
    <property type="match status" value="1"/>
</dbReference>
<protein>
    <submittedName>
        <fullName evidence="4">Glucose 1-dehydrogenase</fullName>
        <ecNumber evidence="4">1.1.1.47</ecNumber>
    </submittedName>
</protein>
<sequence>MKKMDGKVVIITGAAAGLGRAAAERFAAEGASLSLWDRDEVRGGELAAKLGSEGANVGTDGAKLGAEGAKVQFRSVDVADEASVDEAVAAVVEEFGRIDVLINNAGITRDSTLLKMESAQFDAVIDVNLRGVFHCGRAVGKVMVAQGSGAIVNTSSVVALYGNFGQTNYVASKAGVIGMTKVWARELGRKGVRVNAVAPGFIATEMVEAMPEKVRTAMSEKAPLGRLGQPSEIAAAYLFLASDEASFVNGAVLSVDGGLIS</sequence>
<dbReference type="FunFam" id="3.40.50.720:FF:000173">
    <property type="entry name" value="3-oxoacyl-[acyl-carrier protein] reductase"/>
    <property type="match status" value="1"/>
</dbReference>
<dbReference type="NCBIfam" id="NF005559">
    <property type="entry name" value="PRK07231.1"/>
    <property type="match status" value="1"/>
</dbReference>
<dbReference type="InterPro" id="IPR057326">
    <property type="entry name" value="KR_dom"/>
</dbReference>
<gene>
    <name evidence="4" type="ORF">KDA27_25980</name>
</gene>
<keyword evidence="2 4" id="KW-0560">Oxidoreductase</keyword>
<evidence type="ECO:0000313" key="5">
    <source>
        <dbReference type="Proteomes" id="UP000739538"/>
    </source>
</evidence>
<dbReference type="InterPro" id="IPR036291">
    <property type="entry name" value="NAD(P)-bd_dom_sf"/>
</dbReference>
<name>A0A956NHE3_UNCEI</name>
<accession>A0A956NHE3</accession>
<dbReference type="PROSITE" id="PS00061">
    <property type="entry name" value="ADH_SHORT"/>
    <property type="match status" value="1"/>
</dbReference>
<dbReference type="InterPro" id="IPR002347">
    <property type="entry name" value="SDR_fam"/>
</dbReference>
<dbReference type="Proteomes" id="UP000739538">
    <property type="component" value="Unassembled WGS sequence"/>
</dbReference>